<evidence type="ECO:0000313" key="11">
    <source>
        <dbReference type="EMBL" id="KAJ8426458.1"/>
    </source>
</evidence>
<feature type="signal peptide" evidence="10">
    <location>
        <begin position="1"/>
        <end position="26"/>
    </location>
</feature>
<accession>A0A9Q1GXQ7</accession>
<keyword evidence="5 9" id="KW-0378">Hydrolase</keyword>
<keyword evidence="7" id="KW-0961">Cell wall biogenesis/degradation</keyword>
<dbReference type="EMBL" id="JAKOGI010001289">
    <property type="protein sequence ID" value="KAJ8426458.1"/>
    <property type="molecule type" value="Genomic_DNA"/>
</dbReference>
<dbReference type="SMART" id="SM00710">
    <property type="entry name" value="PbH1"/>
    <property type="match status" value="5"/>
</dbReference>
<dbReference type="PROSITE" id="PS00502">
    <property type="entry name" value="POLYGALACTURONASE"/>
    <property type="match status" value="1"/>
</dbReference>
<evidence type="ECO:0000256" key="5">
    <source>
        <dbReference type="ARBA" id="ARBA00022801"/>
    </source>
</evidence>
<comment type="similarity">
    <text evidence="2 9">Belongs to the glycosyl hydrolase 28 family.</text>
</comment>
<reference evidence="11" key="1">
    <citation type="submission" date="2022-04" db="EMBL/GenBank/DDBJ databases">
        <title>Carnegiea gigantea Genome sequencing and assembly v2.</title>
        <authorList>
            <person name="Copetti D."/>
            <person name="Sanderson M.J."/>
            <person name="Burquez A."/>
            <person name="Wojciechowski M.F."/>
        </authorList>
    </citation>
    <scope>NUCLEOTIDE SEQUENCE</scope>
    <source>
        <strain evidence="11">SGP5-SGP5p</strain>
        <tissue evidence="11">Aerial part</tissue>
    </source>
</reference>
<comment type="subcellular location">
    <subcellularLocation>
        <location evidence="1">Secreted</location>
        <location evidence="1">Cell wall</location>
    </subcellularLocation>
</comment>
<comment type="caution">
    <text evidence="11">The sequence shown here is derived from an EMBL/GenBank/DDBJ whole genome shotgun (WGS) entry which is preliminary data.</text>
</comment>
<evidence type="ECO:0000256" key="10">
    <source>
        <dbReference type="SAM" id="SignalP"/>
    </source>
</evidence>
<dbReference type="SUPFAM" id="SSF51126">
    <property type="entry name" value="Pectin lyase-like"/>
    <property type="match status" value="1"/>
</dbReference>
<dbReference type="InterPro" id="IPR011050">
    <property type="entry name" value="Pectin_lyase_fold/virulence"/>
</dbReference>
<evidence type="ECO:0000256" key="2">
    <source>
        <dbReference type="ARBA" id="ARBA00008834"/>
    </source>
</evidence>
<dbReference type="PANTHER" id="PTHR31375">
    <property type="match status" value="1"/>
</dbReference>
<evidence type="ECO:0000256" key="9">
    <source>
        <dbReference type="RuleBase" id="RU361169"/>
    </source>
</evidence>
<dbReference type="InterPro" id="IPR000743">
    <property type="entry name" value="Glyco_hydro_28"/>
</dbReference>
<name>A0A9Q1GXQ7_9CARY</name>
<proteinExistence type="inferred from homology"/>
<keyword evidence="12" id="KW-1185">Reference proteome</keyword>
<dbReference type="Proteomes" id="UP001153076">
    <property type="component" value="Unassembled WGS sequence"/>
</dbReference>
<evidence type="ECO:0000256" key="4">
    <source>
        <dbReference type="ARBA" id="ARBA00022525"/>
    </source>
</evidence>
<dbReference type="Gene3D" id="2.160.20.10">
    <property type="entry name" value="Single-stranded right-handed beta-helix, Pectin lyase-like"/>
    <property type="match status" value="1"/>
</dbReference>
<feature type="active site" evidence="8">
    <location>
        <position position="234"/>
    </location>
</feature>
<keyword evidence="6 9" id="KW-0326">Glycosidase</keyword>
<protein>
    <submittedName>
        <fullName evidence="11">Uncharacterized protein</fullName>
    </submittedName>
</protein>
<dbReference type="OrthoDB" id="187139at2759"/>
<evidence type="ECO:0000256" key="8">
    <source>
        <dbReference type="PROSITE-ProRule" id="PRU10052"/>
    </source>
</evidence>
<keyword evidence="10" id="KW-0732">Signal</keyword>
<dbReference type="InterPro" id="IPR006626">
    <property type="entry name" value="PbH1"/>
</dbReference>
<dbReference type="InterPro" id="IPR012334">
    <property type="entry name" value="Pectin_lyas_fold"/>
</dbReference>
<evidence type="ECO:0000313" key="12">
    <source>
        <dbReference type="Proteomes" id="UP001153076"/>
    </source>
</evidence>
<dbReference type="GO" id="GO:0071555">
    <property type="term" value="P:cell wall organization"/>
    <property type="evidence" value="ECO:0007669"/>
    <property type="project" value="UniProtKB-KW"/>
</dbReference>
<sequence>MGYFRLRFSNFALVVVLIFCFTKVQADPKVFNVKDYGAVEGGQIDINEALLKAWNASCKYTGQAQLEIPKGDYLVKPIVLVGECNGPVVFLNKGTLKAPVGLQGLSAWLTFQYINGLTVHGGGSFDGSGPPQHAAPNLPALLKFNFVTSLTVKNVRLVNSMSTHLDLFACNNTKVTRIGISSPGDSPNTDGIKMGVVRGVTIADTTIASGDDCVAILTGSMDVTVTRVQCGPGHGISIGSLGGSPNELVRNITVSNCDFMDTMNGVRIKTKATGNPGLVSDVQFQDLTMHGADNPILIEQNYCPSKTCGPGDSKVEIKSVKYSNIKGTSKVANAVRLECSASNPCEDIELKDIDLAMEGGQGATIATCSNVKVRALGTQIPKACI</sequence>
<dbReference type="Pfam" id="PF00295">
    <property type="entry name" value="Glyco_hydro_28"/>
    <property type="match status" value="1"/>
</dbReference>
<evidence type="ECO:0000256" key="1">
    <source>
        <dbReference type="ARBA" id="ARBA00004191"/>
    </source>
</evidence>
<keyword evidence="4" id="KW-0964">Secreted</keyword>
<dbReference type="GO" id="GO:0005975">
    <property type="term" value="P:carbohydrate metabolic process"/>
    <property type="evidence" value="ECO:0007669"/>
    <property type="project" value="InterPro"/>
</dbReference>
<organism evidence="11 12">
    <name type="scientific">Carnegiea gigantea</name>
    <dbReference type="NCBI Taxonomy" id="171969"/>
    <lineage>
        <taxon>Eukaryota</taxon>
        <taxon>Viridiplantae</taxon>
        <taxon>Streptophyta</taxon>
        <taxon>Embryophyta</taxon>
        <taxon>Tracheophyta</taxon>
        <taxon>Spermatophyta</taxon>
        <taxon>Magnoliopsida</taxon>
        <taxon>eudicotyledons</taxon>
        <taxon>Gunneridae</taxon>
        <taxon>Pentapetalae</taxon>
        <taxon>Caryophyllales</taxon>
        <taxon>Cactineae</taxon>
        <taxon>Cactaceae</taxon>
        <taxon>Cactoideae</taxon>
        <taxon>Echinocereeae</taxon>
        <taxon>Carnegiea</taxon>
    </lineage>
</organism>
<feature type="chain" id="PRO_5040390055" evidence="10">
    <location>
        <begin position="27"/>
        <end position="385"/>
    </location>
</feature>
<evidence type="ECO:0000256" key="6">
    <source>
        <dbReference type="ARBA" id="ARBA00023295"/>
    </source>
</evidence>
<evidence type="ECO:0000256" key="3">
    <source>
        <dbReference type="ARBA" id="ARBA00022512"/>
    </source>
</evidence>
<dbReference type="AlphaFoldDB" id="A0A9Q1GXQ7"/>
<gene>
    <name evidence="11" type="ORF">Cgig2_031107</name>
</gene>
<keyword evidence="3" id="KW-0134">Cell wall</keyword>
<dbReference type="GO" id="GO:0004650">
    <property type="term" value="F:polygalacturonase activity"/>
    <property type="evidence" value="ECO:0007669"/>
    <property type="project" value="InterPro"/>
</dbReference>
<evidence type="ECO:0000256" key="7">
    <source>
        <dbReference type="ARBA" id="ARBA00023316"/>
    </source>
</evidence>